<organism evidence="1 2">
    <name type="scientific">Rhizophagus irregularis</name>
    <dbReference type="NCBI Taxonomy" id="588596"/>
    <lineage>
        <taxon>Eukaryota</taxon>
        <taxon>Fungi</taxon>
        <taxon>Fungi incertae sedis</taxon>
        <taxon>Mucoromycota</taxon>
        <taxon>Glomeromycotina</taxon>
        <taxon>Glomeromycetes</taxon>
        <taxon>Glomerales</taxon>
        <taxon>Glomeraceae</taxon>
        <taxon>Rhizophagus</taxon>
    </lineage>
</organism>
<evidence type="ECO:0000313" key="2">
    <source>
        <dbReference type="Proteomes" id="UP000233469"/>
    </source>
</evidence>
<dbReference type="EMBL" id="LLXL01000568">
    <property type="protein sequence ID" value="PKK70898.1"/>
    <property type="molecule type" value="Genomic_DNA"/>
</dbReference>
<accession>A0A2N1NAK1</accession>
<dbReference type="AlphaFoldDB" id="A0A2N1NAK1"/>
<proteinExistence type="predicted"/>
<dbReference type="Gene3D" id="6.10.110.10">
    <property type="match status" value="1"/>
</dbReference>
<reference evidence="1 2" key="2">
    <citation type="submission" date="2017-10" db="EMBL/GenBank/DDBJ databases">
        <title>Extensive intraspecific genome diversity in a model arbuscular mycorrhizal fungus.</title>
        <authorList>
            <person name="Chen E.C.H."/>
            <person name="Morin E."/>
            <person name="Baudet D."/>
            <person name="Noel J."/>
            <person name="Ndikumana S."/>
            <person name="Charron P."/>
            <person name="St-Onge C."/>
            <person name="Giorgi J."/>
            <person name="Grigoriev I.V."/>
            <person name="Roux C."/>
            <person name="Martin F.M."/>
            <person name="Corradi N."/>
        </authorList>
    </citation>
    <scope>NUCLEOTIDE SEQUENCE [LARGE SCALE GENOMIC DNA]</scope>
    <source>
        <strain evidence="1 2">C2</strain>
    </source>
</reference>
<dbReference type="VEuPathDB" id="FungiDB:FUN_018589"/>
<sequence>MGLLAAAVVYVVGGAAIAVGAGPVAAGLFGISQSGIVAGSVAAGAQAFVGNVAAGSVLAQLTSMAMLAPTL</sequence>
<gene>
    <name evidence="1" type="ORF">RhiirC2_745555</name>
</gene>
<protein>
    <submittedName>
        <fullName evidence="1">Uncharacterized protein</fullName>
    </submittedName>
</protein>
<evidence type="ECO:0000313" key="1">
    <source>
        <dbReference type="EMBL" id="PKK70898.1"/>
    </source>
</evidence>
<reference evidence="1 2" key="1">
    <citation type="submission" date="2016-04" db="EMBL/GenBank/DDBJ databases">
        <title>Genome analyses suggest a sexual origin of heterokaryosis in a supposedly ancient asexual fungus.</title>
        <authorList>
            <person name="Ropars J."/>
            <person name="Sedzielewska K."/>
            <person name="Noel J."/>
            <person name="Charron P."/>
            <person name="Farinelli L."/>
            <person name="Marton T."/>
            <person name="Kruger M."/>
            <person name="Pelin A."/>
            <person name="Brachmann A."/>
            <person name="Corradi N."/>
        </authorList>
    </citation>
    <scope>NUCLEOTIDE SEQUENCE [LARGE SCALE GENOMIC DNA]</scope>
    <source>
        <strain evidence="1 2">C2</strain>
    </source>
</reference>
<name>A0A2N1NAK1_9GLOM</name>
<comment type="caution">
    <text evidence="1">The sequence shown here is derived from an EMBL/GenBank/DDBJ whole genome shotgun (WGS) entry which is preliminary data.</text>
</comment>
<dbReference type="Proteomes" id="UP000233469">
    <property type="component" value="Unassembled WGS sequence"/>
</dbReference>
<dbReference type="InterPro" id="IPR038213">
    <property type="entry name" value="IFI6/IFI27-like_sf"/>
</dbReference>